<evidence type="ECO:0000313" key="2">
    <source>
        <dbReference type="Proteomes" id="UP001066276"/>
    </source>
</evidence>
<evidence type="ECO:0000313" key="1">
    <source>
        <dbReference type="EMBL" id="KAJ1156111.1"/>
    </source>
</evidence>
<organism evidence="1 2">
    <name type="scientific">Pleurodeles waltl</name>
    <name type="common">Iberian ribbed newt</name>
    <dbReference type="NCBI Taxonomy" id="8319"/>
    <lineage>
        <taxon>Eukaryota</taxon>
        <taxon>Metazoa</taxon>
        <taxon>Chordata</taxon>
        <taxon>Craniata</taxon>
        <taxon>Vertebrata</taxon>
        <taxon>Euteleostomi</taxon>
        <taxon>Amphibia</taxon>
        <taxon>Batrachia</taxon>
        <taxon>Caudata</taxon>
        <taxon>Salamandroidea</taxon>
        <taxon>Salamandridae</taxon>
        <taxon>Pleurodelinae</taxon>
        <taxon>Pleurodeles</taxon>
    </lineage>
</organism>
<sequence>MVGTGRICSGSGTRSSQDTAAQDIQKLDAVLATVEHIGNLLERVSTSLEAKIDKVASDLVLLHTDYRNLADKTGMIEA</sequence>
<name>A0AAV7RTL2_PLEWA</name>
<reference evidence="1" key="1">
    <citation type="journal article" date="2022" name="bioRxiv">
        <title>Sequencing and chromosome-scale assembly of the giantPleurodeles waltlgenome.</title>
        <authorList>
            <person name="Brown T."/>
            <person name="Elewa A."/>
            <person name="Iarovenko S."/>
            <person name="Subramanian E."/>
            <person name="Araus A.J."/>
            <person name="Petzold A."/>
            <person name="Susuki M."/>
            <person name="Suzuki K.-i.T."/>
            <person name="Hayashi T."/>
            <person name="Toyoda A."/>
            <person name="Oliveira C."/>
            <person name="Osipova E."/>
            <person name="Leigh N.D."/>
            <person name="Simon A."/>
            <person name="Yun M.H."/>
        </authorList>
    </citation>
    <scope>NUCLEOTIDE SEQUENCE</scope>
    <source>
        <strain evidence="1">20211129_DDA</strain>
        <tissue evidence="1">Liver</tissue>
    </source>
</reference>
<keyword evidence="2" id="KW-1185">Reference proteome</keyword>
<dbReference type="AlphaFoldDB" id="A0AAV7RTL2"/>
<dbReference type="EMBL" id="JANPWB010000009">
    <property type="protein sequence ID" value="KAJ1156111.1"/>
    <property type="molecule type" value="Genomic_DNA"/>
</dbReference>
<protein>
    <submittedName>
        <fullName evidence="1">Uncharacterized protein</fullName>
    </submittedName>
</protein>
<comment type="caution">
    <text evidence="1">The sequence shown here is derived from an EMBL/GenBank/DDBJ whole genome shotgun (WGS) entry which is preliminary data.</text>
</comment>
<gene>
    <name evidence="1" type="ORF">NDU88_008836</name>
</gene>
<accession>A0AAV7RTL2</accession>
<proteinExistence type="predicted"/>
<dbReference type="Proteomes" id="UP001066276">
    <property type="component" value="Chromosome 5"/>
</dbReference>